<keyword evidence="3" id="KW-1185">Reference proteome</keyword>
<feature type="region of interest" description="Disordered" evidence="1">
    <location>
        <begin position="56"/>
        <end position="94"/>
    </location>
</feature>
<accession>A0A4Z1T3P1</accession>
<gene>
    <name evidence="2" type="ORF">GMRT_14193</name>
</gene>
<feature type="compositionally biased region" description="Polar residues" evidence="1">
    <location>
        <begin position="78"/>
        <end position="87"/>
    </location>
</feature>
<evidence type="ECO:0000313" key="2">
    <source>
        <dbReference type="EMBL" id="TNJ30268.1"/>
    </source>
</evidence>
<dbReference type="AlphaFoldDB" id="A0A4Z1T3P1"/>
<proteinExistence type="predicted"/>
<protein>
    <submittedName>
        <fullName evidence="2">Uncharacterized protein</fullName>
    </submittedName>
</protein>
<dbReference type="EMBL" id="VDLU01000001">
    <property type="protein sequence ID" value="TNJ30268.1"/>
    <property type="molecule type" value="Genomic_DNA"/>
</dbReference>
<evidence type="ECO:0000313" key="3">
    <source>
        <dbReference type="Proteomes" id="UP000315496"/>
    </source>
</evidence>
<feature type="region of interest" description="Disordered" evidence="1">
    <location>
        <begin position="203"/>
        <end position="239"/>
    </location>
</feature>
<name>A0A4Z1T3P1_GIAMU</name>
<reference evidence="2 3" key="1">
    <citation type="submission" date="2019-05" db="EMBL/GenBank/DDBJ databases">
        <title>The compact genome of Giardia muris reveals important steps in the evolution of intestinal protozoan parasites.</title>
        <authorList>
            <person name="Xu F."/>
            <person name="Jimenez-Gonzalez A."/>
            <person name="Einarsson E."/>
            <person name="Astvaldsson A."/>
            <person name="Peirasmaki D."/>
            <person name="Eckmann L."/>
            <person name="Andersson J.O."/>
            <person name="Svard S.G."/>
            <person name="Jerlstrom-Hultqvist J."/>
        </authorList>
    </citation>
    <scope>NUCLEOTIDE SEQUENCE [LARGE SCALE GENOMIC DNA]</scope>
    <source>
        <strain evidence="2 3">Roberts-Thomson</strain>
    </source>
</reference>
<feature type="compositionally biased region" description="Low complexity" evidence="1">
    <location>
        <begin position="208"/>
        <end position="225"/>
    </location>
</feature>
<dbReference type="VEuPathDB" id="GiardiaDB:GMRT_14193"/>
<evidence type="ECO:0000256" key="1">
    <source>
        <dbReference type="SAM" id="MobiDB-lite"/>
    </source>
</evidence>
<dbReference type="Proteomes" id="UP000315496">
    <property type="component" value="Chromosome 1"/>
</dbReference>
<organism evidence="2 3">
    <name type="scientific">Giardia muris</name>
    <dbReference type="NCBI Taxonomy" id="5742"/>
    <lineage>
        <taxon>Eukaryota</taxon>
        <taxon>Metamonada</taxon>
        <taxon>Diplomonadida</taxon>
        <taxon>Hexamitidae</taxon>
        <taxon>Giardiinae</taxon>
        <taxon>Giardia</taxon>
    </lineage>
</organism>
<comment type="caution">
    <text evidence="2">The sequence shown here is derived from an EMBL/GenBank/DDBJ whole genome shotgun (WGS) entry which is preliminary data.</text>
</comment>
<sequence length="416" mass="46055">MENYVASSSTAIRGSLDMPRDTGYMRPHSVGAATAYSSRDASRTIELLRRALDNVSPSEAARGEASYNLRPPGGDQGQGRTLTSTESVRPLSAGSRQVLDAIRRRQPGSLTRYVAVENAEEGLGAVQASPSTGTGTNATLNDDILSRYSAAYDAAMHLSYQGTSKRIRSPSLTSYTLRSPSLTTNPQLCAPIETTVDDLRYVKSNPESRAGSLRSRSLRSTGLQSPRSPGGRTFSRGRQSVGEALAAARVTIYQLKQELADRDMEILKLQSQKKRAQETVDMLEQLSLQQHRMLVDAHKELGRAIQQVKDPQSEVIIPATDMQRSTSTESRNLSSHQETIRNLGRQSKQLHEKFLTQHYTKEQWLALLDSRRQKAIMKMREQHGILARQLQSDHTKSRDMVALSLELNKMSNSLSS</sequence>